<feature type="transmembrane region" description="Helical" evidence="2">
    <location>
        <begin position="38"/>
        <end position="56"/>
    </location>
</feature>
<keyword evidence="2" id="KW-0472">Membrane</keyword>
<keyword evidence="2" id="KW-1133">Transmembrane helix</keyword>
<feature type="domain" description="Dendritic cell-specific transmembrane protein-like" evidence="3">
    <location>
        <begin position="1"/>
        <end position="75"/>
    </location>
</feature>
<proteinExistence type="predicted"/>
<evidence type="ECO:0000256" key="1">
    <source>
        <dbReference type="SAM" id="MobiDB-lite"/>
    </source>
</evidence>
<reference evidence="4" key="1">
    <citation type="journal article" date="2008" name="Nature">
        <title>The amphioxus genome and the evolution of the chordate karyotype.</title>
        <authorList>
            <consortium name="US DOE Joint Genome Institute (JGI-PGF)"/>
            <person name="Putnam N.H."/>
            <person name="Butts T."/>
            <person name="Ferrier D.E.K."/>
            <person name="Furlong R.F."/>
            <person name="Hellsten U."/>
            <person name="Kawashima T."/>
            <person name="Robinson-Rechavi M."/>
            <person name="Shoguchi E."/>
            <person name="Terry A."/>
            <person name="Yu J.-K."/>
            <person name="Benito-Gutierrez E.L."/>
            <person name="Dubchak I."/>
            <person name="Garcia-Fernandez J."/>
            <person name="Gibson-Brown J.J."/>
            <person name="Grigoriev I.V."/>
            <person name="Horton A.C."/>
            <person name="de Jong P.J."/>
            <person name="Jurka J."/>
            <person name="Kapitonov V.V."/>
            <person name="Kohara Y."/>
            <person name="Kuroki Y."/>
            <person name="Lindquist E."/>
            <person name="Lucas S."/>
            <person name="Osoegawa K."/>
            <person name="Pennacchio L.A."/>
            <person name="Salamov A.A."/>
            <person name="Satou Y."/>
            <person name="Sauka-Spengler T."/>
            <person name="Schmutz J."/>
            <person name="Shin-I T."/>
            <person name="Toyoda A."/>
            <person name="Bronner-Fraser M."/>
            <person name="Fujiyama A."/>
            <person name="Holland L.Z."/>
            <person name="Holland P.W.H."/>
            <person name="Satoh N."/>
            <person name="Rokhsar D.S."/>
        </authorList>
    </citation>
    <scope>NUCLEOTIDE SEQUENCE [LARGE SCALE GENOMIC DNA]</scope>
    <source>
        <strain evidence="4">S238N-H82</strain>
        <tissue evidence="4">Testes</tissue>
    </source>
</reference>
<evidence type="ECO:0000313" key="4">
    <source>
        <dbReference type="EMBL" id="EEN47277.1"/>
    </source>
</evidence>
<dbReference type="EMBL" id="GG666632">
    <property type="protein sequence ID" value="EEN47277.1"/>
    <property type="molecule type" value="Genomic_DNA"/>
</dbReference>
<feature type="compositionally biased region" description="Low complexity" evidence="1">
    <location>
        <begin position="85"/>
        <end position="101"/>
    </location>
</feature>
<evidence type="ECO:0000259" key="3">
    <source>
        <dbReference type="Pfam" id="PF07782"/>
    </source>
</evidence>
<name>C3ZJD5_BRAFL</name>
<keyword evidence="2" id="KW-0812">Transmembrane</keyword>
<organism>
    <name type="scientific">Branchiostoma floridae</name>
    <name type="common">Florida lancelet</name>
    <name type="synonym">Amphioxus</name>
    <dbReference type="NCBI Taxonomy" id="7739"/>
    <lineage>
        <taxon>Eukaryota</taxon>
        <taxon>Metazoa</taxon>
        <taxon>Chordata</taxon>
        <taxon>Cephalochordata</taxon>
        <taxon>Leptocardii</taxon>
        <taxon>Amphioxiformes</taxon>
        <taxon>Branchiostomatidae</taxon>
        <taxon>Branchiostoma</taxon>
    </lineage>
</organism>
<evidence type="ECO:0000256" key="2">
    <source>
        <dbReference type="SAM" id="Phobius"/>
    </source>
</evidence>
<dbReference type="Pfam" id="PF07782">
    <property type="entry name" value="DC_STAMP"/>
    <property type="match status" value="1"/>
</dbReference>
<sequence length="101" mass="11809">MANVIKTMFNSMENQKHTLDHVSTNKHCLPHPTELESWYLWVVLGIYVAQVGLYYIEAYALRLRRVIASFFYRRKTCYNCDPVYTSEDTQTSDTSSSSEED</sequence>
<gene>
    <name evidence="4" type="ORF">BRAFLDRAFT_76703</name>
</gene>
<dbReference type="AlphaFoldDB" id="C3ZJD5"/>
<feature type="region of interest" description="Disordered" evidence="1">
    <location>
        <begin position="81"/>
        <end position="101"/>
    </location>
</feature>
<protein>
    <recommendedName>
        <fullName evidence="3">Dendritic cell-specific transmembrane protein-like domain-containing protein</fullName>
    </recommendedName>
</protein>
<dbReference type="InterPro" id="IPR012858">
    <property type="entry name" value="DC_STAMP-like"/>
</dbReference>
<dbReference type="GO" id="GO:0016020">
    <property type="term" value="C:membrane"/>
    <property type="evidence" value="ECO:0007669"/>
    <property type="project" value="InterPro"/>
</dbReference>
<dbReference type="InParanoid" id="C3ZJD5"/>
<accession>C3ZJD5</accession>